<organism evidence="2 3">
    <name type="scientific">Psophocarpus tetragonolobus</name>
    <name type="common">Winged bean</name>
    <name type="synonym">Dolichos tetragonolobus</name>
    <dbReference type="NCBI Taxonomy" id="3891"/>
    <lineage>
        <taxon>Eukaryota</taxon>
        <taxon>Viridiplantae</taxon>
        <taxon>Streptophyta</taxon>
        <taxon>Embryophyta</taxon>
        <taxon>Tracheophyta</taxon>
        <taxon>Spermatophyta</taxon>
        <taxon>Magnoliopsida</taxon>
        <taxon>eudicotyledons</taxon>
        <taxon>Gunneridae</taxon>
        <taxon>Pentapetalae</taxon>
        <taxon>rosids</taxon>
        <taxon>fabids</taxon>
        <taxon>Fabales</taxon>
        <taxon>Fabaceae</taxon>
        <taxon>Papilionoideae</taxon>
        <taxon>50 kb inversion clade</taxon>
        <taxon>NPAAA clade</taxon>
        <taxon>indigoferoid/millettioid clade</taxon>
        <taxon>Phaseoleae</taxon>
        <taxon>Psophocarpus</taxon>
    </lineage>
</organism>
<evidence type="ECO:0000256" key="1">
    <source>
        <dbReference type="SAM" id="Phobius"/>
    </source>
</evidence>
<dbReference type="EMBL" id="JAYMYS010000001">
    <property type="protein sequence ID" value="KAK7411248.1"/>
    <property type="molecule type" value="Genomic_DNA"/>
</dbReference>
<keyword evidence="3" id="KW-1185">Reference proteome</keyword>
<name>A0AAN9T091_PSOTE</name>
<accession>A0AAN9T091</accession>
<keyword evidence="1" id="KW-1133">Transmembrane helix</keyword>
<protein>
    <submittedName>
        <fullName evidence="2">Uncharacterized protein</fullName>
    </submittedName>
</protein>
<dbReference type="Proteomes" id="UP001386955">
    <property type="component" value="Unassembled WGS sequence"/>
</dbReference>
<keyword evidence="1" id="KW-0472">Membrane</keyword>
<reference evidence="2 3" key="1">
    <citation type="submission" date="2024-01" db="EMBL/GenBank/DDBJ databases">
        <title>The genomes of 5 underutilized Papilionoideae crops provide insights into root nodulation and disease resistanc.</title>
        <authorList>
            <person name="Jiang F."/>
        </authorList>
    </citation>
    <scope>NUCLEOTIDE SEQUENCE [LARGE SCALE GENOMIC DNA]</scope>
    <source>
        <strain evidence="2">DUOXIRENSHENG_FW03</strain>
        <tissue evidence="2">Leaves</tissue>
    </source>
</reference>
<evidence type="ECO:0000313" key="3">
    <source>
        <dbReference type="Proteomes" id="UP001386955"/>
    </source>
</evidence>
<gene>
    <name evidence="2" type="ORF">VNO78_02681</name>
</gene>
<dbReference type="AlphaFoldDB" id="A0AAN9T091"/>
<proteinExistence type="predicted"/>
<evidence type="ECO:0000313" key="2">
    <source>
        <dbReference type="EMBL" id="KAK7411248.1"/>
    </source>
</evidence>
<feature type="transmembrane region" description="Helical" evidence="1">
    <location>
        <begin position="31"/>
        <end position="56"/>
    </location>
</feature>
<keyword evidence="1" id="KW-0812">Transmembrane</keyword>
<sequence length="99" mass="11124">MFVTLPPATVENASTHRRVKKEPSHLKAFDALLLLNAIFFTFFFSVAYLICSLIIVSSSSSIKRFIWHDVGTYGAKTKTVDLTFRSKTRKSILIAPIMA</sequence>
<comment type="caution">
    <text evidence="2">The sequence shown here is derived from an EMBL/GenBank/DDBJ whole genome shotgun (WGS) entry which is preliminary data.</text>
</comment>